<dbReference type="EMBL" id="JAJAGQ010000012">
    <property type="protein sequence ID" value="KAJ8548162.1"/>
    <property type="molecule type" value="Genomic_DNA"/>
</dbReference>
<protein>
    <submittedName>
        <fullName evidence="2">Uncharacterized protein</fullName>
    </submittedName>
</protein>
<keyword evidence="3" id="KW-1185">Reference proteome</keyword>
<feature type="compositionally biased region" description="Basic and acidic residues" evidence="1">
    <location>
        <begin position="1"/>
        <end position="11"/>
    </location>
</feature>
<organism evidence="2 3">
    <name type="scientific">Anisodus acutangulus</name>
    <dbReference type="NCBI Taxonomy" id="402998"/>
    <lineage>
        <taxon>Eukaryota</taxon>
        <taxon>Viridiplantae</taxon>
        <taxon>Streptophyta</taxon>
        <taxon>Embryophyta</taxon>
        <taxon>Tracheophyta</taxon>
        <taxon>Spermatophyta</taxon>
        <taxon>Magnoliopsida</taxon>
        <taxon>eudicotyledons</taxon>
        <taxon>Gunneridae</taxon>
        <taxon>Pentapetalae</taxon>
        <taxon>asterids</taxon>
        <taxon>lamiids</taxon>
        <taxon>Solanales</taxon>
        <taxon>Solanaceae</taxon>
        <taxon>Solanoideae</taxon>
        <taxon>Hyoscyameae</taxon>
        <taxon>Anisodus</taxon>
    </lineage>
</organism>
<dbReference type="Proteomes" id="UP001152561">
    <property type="component" value="Unassembled WGS sequence"/>
</dbReference>
<reference evidence="3" key="1">
    <citation type="journal article" date="2023" name="Proc. Natl. Acad. Sci. U.S.A.">
        <title>Genomic and structural basis for evolution of tropane alkaloid biosynthesis.</title>
        <authorList>
            <person name="Wanga Y.-J."/>
            <person name="Taina T."/>
            <person name="Yua J.-Y."/>
            <person name="Lia J."/>
            <person name="Xua B."/>
            <person name="Chenc J."/>
            <person name="D'Auriad J.C."/>
            <person name="Huanga J.-P."/>
            <person name="Huanga S.-X."/>
        </authorList>
    </citation>
    <scope>NUCLEOTIDE SEQUENCE [LARGE SCALE GENOMIC DNA]</scope>
    <source>
        <strain evidence="3">cv. KIB-2019</strain>
    </source>
</reference>
<name>A0A9Q1RAU3_9SOLA</name>
<comment type="caution">
    <text evidence="2">The sequence shown here is derived from an EMBL/GenBank/DDBJ whole genome shotgun (WGS) entry which is preliminary data.</text>
</comment>
<sequence>MVSLLEFRRSSDNNSSGKMKCGATAGEGRQPLAGMKLFQVDDVNTTVSLSVGGWCLRVLSGVHDRSVSV</sequence>
<dbReference type="AlphaFoldDB" id="A0A9Q1RAU3"/>
<gene>
    <name evidence="2" type="ORF">K7X08_021398</name>
</gene>
<evidence type="ECO:0000256" key="1">
    <source>
        <dbReference type="SAM" id="MobiDB-lite"/>
    </source>
</evidence>
<accession>A0A9Q1RAU3</accession>
<proteinExistence type="predicted"/>
<evidence type="ECO:0000313" key="3">
    <source>
        <dbReference type="Proteomes" id="UP001152561"/>
    </source>
</evidence>
<evidence type="ECO:0000313" key="2">
    <source>
        <dbReference type="EMBL" id="KAJ8548162.1"/>
    </source>
</evidence>
<feature type="region of interest" description="Disordered" evidence="1">
    <location>
        <begin position="1"/>
        <end position="25"/>
    </location>
</feature>